<sequence>MALSLDGLINGPQLEGARVRDAAVGGGVSSSSSEMHDVEAGAGPPIVVIGMAWTCVARRRDDEPRQLLKI</sequence>
<gene>
    <name evidence="1" type="ORF">IPOD504_LOCUS8</name>
</gene>
<reference evidence="1" key="1">
    <citation type="submission" date="2022-03" db="EMBL/GenBank/DDBJ databases">
        <authorList>
            <person name="Martin H S."/>
        </authorList>
    </citation>
    <scope>NUCLEOTIDE SEQUENCE</scope>
</reference>
<protein>
    <submittedName>
        <fullName evidence="1">Uncharacterized protein</fullName>
    </submittedName>
</protein>
<feature type="non-terminal residue" evidence="1">
    <location>
        <position position="1"/>
    </location>
</feature>
<evidence type="ECO:0000313" key="1">
    <source>
        <dbReference type="EMBL" id="CAH2034167.1"/>
    </source>
</evidence>
<keyword evidence="2" id="KW-1185">Reference proteome</keyword>
<accession>A0ABN8HJ26</accession>
<evidence type="ECO:0000313" key="2">
    <source>
        <dbReference type="Proteomes" id="UP000837857"/>
    </source>
</evidence>
<organism evidence="1 2">
    <name type="scientific">Iphiclides podalirius</name>
    <name type="common">scarce swallowtail</name>
    <dbReference type="NCBI Taxonomy" id="110791"/>
    <lineage>
        <taxon>Eukaryota</taxon>
        <taxon>Metazoa</taxon>
        <taxon>Ecdysozoa</taxon>
        <taxon>Arthropoda</taxon>
        <taxon>Hexapoda</taxon>
        <taxon>Insecta</taxon>
        <taxon>Pterygota</taxon>
        <taxon>Neoptera</taxon>
        <taxon>Endopterygota</taxon>
        <taxon>Lepidoptera</taxon>
        <taxon>Glossata</taxon>
        <taxon>Ditrysia</taxon>
        <taxon>Papilionoidea</taxon>
        <taxon>Papilionidae</taxon>
        <taxon>Papilioninae</taxon>
        <taxon>Iphiclides</taxon>
    </lineage>
</organism>
<dbReference type="Proteomes" id="UP000837857">
    <property type="component" value="Chromosome 1"/>
</dbReference>
<name>A0ABN8HJ26_9NEOP</name>
<dbReference type="EMBL" id="OW152813">
    <property type="protein sequence ID" value="CAH2034167.1"/>
    <property type="molecule type" value="Genomic_DNA"/>
</dbReference>
<proteinExistence type="predicted"/>